<comment type="caution">
    <text evidence="2">The sequence shown here is derived from an EMBL/GenBank/DDBJ whole genome shotgun (WGS) entry which is preliminary data.</text>
</comment>
<dbReference type="Proteomes" id="UP001054945">
    <property type="component" value="Unassembled WGS sequence"/>
</dbReference>
<organism evidence="2 3">
    <name type="scientific">Caerostris extrusa</name>
    <name type="common">Bark spider</name>
    <name type="synonym">Caerostris bankana</name>
    <dbReference type="NCBI Taxonomy" id="172846"/>
    <lineage>
        <taxon>Eukaryota</taxon>
        <taxon>Metazoa</taxon>
        <taxon>Ecdysozoa</taxon>
        <taxon>Arthropoda</taxon>
        <taxon>Chelicerata</taxon>
        <taxon>Arachnida</taxon>
        <taxon>Araneae</taxon>
        <taxon>Araneomorphae</taxon>
        <taxon>Entelegynae</taxon>
        <taxon>Araneoidea</taxon>
        <taxon>Araneidae</taxon>
        <taxon>Caerostris</taxon>
    </lineage>
</organism>
<name>A0AAV4WIT1_CAEEX</name>
<protein>
    <submittedName>
        <fullName evidence="2">Uncharacterized protein</fullName>
    </submittedName>
</protein>
<evidence type="ECO:0000313" key="2">
    <source>
        <dbReference type="EMBL" id="GIY82672.1"/>
    </source>
</evidence>
<feature type="compositionally biased region" description="Basic and acidic residues" evidence="1">
    <location>
        <begin position="159"/>
        <end position="174"/>
    </location>
</feature>
<evidence type="ECO:0000256" key="1">
    <source>
        <dbReference type="SAM" id="MobiDB-lite"/>
    </source>
</evidence>
<feature type="region of interest" description="Disordered" evidence="1">
    <location>
        <begin position="159"/>
        <end position="180"/>
    </location>
</feature>
<keyword evidence="3" id="KW-1185">Reference proteome</keyword>
<accession>A0AAV4WIT1</accession>
<dbReference type="AlphaFoldDB" id="A0AAV4WIT1"/>
<reference evidence="2 3" key="1">
    <citation type="submission" date="2021-06" db="EMBL/GenBank/DDBJ databases">
        <title>Caerostris extrusa draft genome.</title>
        <authorList>
            <person name="Kono N."/>
            <person name="Arakawa K."/>
        </authorList>
    </citation>
    <scope>NUCLEOTIDE SEQUENCE [LARGE SCALE GENOMIC DNA]</scope>
</reference>
<gene>
    <name evidence="2" type="primary">AVEN_237194_1</name>
    <name evidence="2" type="ORF">CEXT_508481</name>
</gene>
<sequence length="180" mass="19904">MNGLLNEAVNKFDDIRIALKQFREWEDHSPIWGAQCQGWINDYQTALKDANLAMSQAISDLDASGGLDQFDKAFKMYGENEKNIPHRYMLELESSNINEKNHTPGSVHRCCFSLCPLGSVNCSLPSPEPLFVGYAATSSTGFGNGGNIECLTSDKPDLEQKGSRVHSGLHDQRIEVPASR</sequence>
<dbReference type="EMBL" id="BPLR01016267">
    <property type="protein sequence ID" value="GIY82672.1"/>
    <property type="molecule type" value="Genomic_DNA"/>
</dbReference>
<evidence type="ECO:0000313" key="3">
    <source>
        <dbReference type="Proteomes" id="UP001054945"/>
    </source>
</evidence>
<proteinExistence type="predicted"/>